<comment type="caution">
    <text evidence="3">The sequence shown here is derived from an EMBL/GenBank/DDBJ whole genome shotgun (WGS) entry which is preliminary data.</text>
</comment>
<feature type="region of interest" description="Disordered" evidence="1">
    <location>
        <begin position="57"/>
        <end position="109"/>
    </location>
</feature>
<dbReference type="Pfam" id="PF05593">
    <property type="entry name" value="RHS_repeat"/>
    <property type="match status" value="1"/>
</dbReference>
<dbReference type="NCBIfam" id="TIGR01643">
    <property type="entry name" value="YD_repeat_2x"/>
    <property type="match status" value="1"/>
</dbReference>
<dbReference type="PANTHER" id="PTHR32305:SF17">
    <property type="entry name" value="TRNA NUCLEASE WAPA"/>
    <property type="match status" value="1"/>
</dbReference>
<feature type="chain" id="PRO_5040857254" evidence="2">
    <location>
        <begin position="31"/>
        <end position="2340"/>
    </location>
</feature>
<gene>
    <name evidence="3" type="ORF">SCOCK_690005</name>
</gene>
<dbReference type="InterPro" id="IPR006530">
    <property type="entry name" value="YD"/>
</dbReference>
<feature type="region of interest" description="Disordered" evidence="1">
    <location>
        <begin position="1404"/>
        <end position="1424"/>
    </location>
</feature>
<feature type="region of interest" description="Disordered" evidence="1">
    <location>
        <begin position="1921"/>
        <end position="1962"/>
    </location>
</feature>
<dbReference type="NCBIfam" id="TIGR03696">
    <property type="entry name" value="Rhs_assc_core"/>
    <property type="match status" value="1"/>
</dbReference>
<feature type="region of interest" description="Disordered" evidence="1">
    <location>
        <begin position="1060"/>
        <end position="1091"/>
    </location>
</feature>
<evidence type="ECO:0000313" key="4">
    <source>
        <dbReference type="Proteomes" id="UP001152519"/>
    </source>
</evidence>
<dbReference type="InterPro" id="IPR031325">
    <property type="entry name" value="RHS_repeat"/>
</dbReference>
<organism evidence="3 4">
    <name type="scientific">Actinacidiphila cocklensis</name>
    <dbReference type="NCBI Taxonomy" id="887465"/>
    <lineage>
        <taxon>Bacteria</taxon>
        <taxon>Bacillati</taxon>
        <taxon>Actinomycetota</taxon>
        <taxon>Actinomycetes</taxon>
        <taxon>Kitasatosporales</taxon>
        <taxon>Streptomycetaceae</taxon>
        <taxon>Actinacidiphila</taxon>
    </lineage>
</organism>
<name>A0A9W4DXI8_9ACTN</name>
<keyword evidence="2" id="KW-0732">Signal</keyword>
<dbReference type="InterPro" id="IPR022385">
    <property type="entry name" value="Rhs_assc_core"/>
</dbReference>
<dbReference type="NCBIfam" id="TIGR01443">
    <property type="entry name" value="intein_Cterm"/>
    <property type="match status" value="1"/>
</dbReference>
<feature type="region of interest" description="Disordered" evidence="1">
    <location>
        <begin position="1286"/>
        <end position="1307"/>
    </location>
</feature>
<feature type="region of interest" description="Disordered" evidence="1">
    <location>
        <begin position="2098"/>
        <end position="2123"/>
    </location>
</feature>
<dbReference type="InterPro" id="IPR036844">
    <property type="entry name" value="Hint_dom_sf"/>
</dbReference>
<dbReference type="CDD" id="cd00081">
    <property type="entry name" value="Hint"/>
    <property type="match status" value="1"/>
</dbReference>
<dbReference type="Pfam" id="PF07591">
    <property type="entry name" value="PT-HINT"/>
    <property type="match status" value="1"/>
</dbReference>
<dbReference type="Proteomes" id="UP001152519">
    <property type="component" value="Unassembled WGS sequence"/>
</dbReference>
<feature type="compositionally biased region" description="Polar residues" evidence="1">
    <location>
        <begin position="1415"/>
        <end position="1424"/>
    </location>
</feature>
<dbReference type="InterPro" id="IPR030934">
    <property type="entry name" value="Intein_C"/>
</dbReference>
<feature type="compositionally biased region" description="Polar residues" evidence="1">
    <location>
        <begin position="1937"/>
        <end position="1948"/>
    </location>
</feature>
<reference evidence="3" key="1">
    <citation type="submission" date="2021-05" db="EMBL/GenBank/DDBJ databases">
        <authorList>
            <person name="Arsene-Ploetze F."/>
        </authorList>
    </citation>
    <scope>NUCLEOTIDE SEQUENCE</scope>
    <source>
        <strain evidence="3">DSM 42138</strain>
    </source>
</reference>
<evidence type="ECO:0000313" key="3">
    <source>
        <dbReference type="EMBL" id="CAG6398288.1"/>
    </source>
</evidence>
<accession>A0A9W4DXI8</accession>
<dbReference type="PANTHER" id="PTHR32305">
    <property type="match status" value="1"/>
</dbReference>
<dbReference type="InterPro" id="IPR050708">
    <property type="entry name" value="T6SS_VgrG/RHS"/>
</dbReference>
<dbReference type="SUPFAM" id="SSF51294">
    <property type="entry name" value="Hedgehog/intein (Hint) domain"/>
    <property type="match status" value="1"/>
</dbReference>
<feature type="compositionally biased region" description="Low complexity" evidence="1">
    <location>
        <begin position="1067"/>
        <end position="1091"/>
    </location>
</feature>
<feature type="compositionally biased region" description="Basic and acidic residues" evidence="1">
    <location>
        <begin position="1949"/>
        <end position="1962"/>
    </location>
</feature>
<dbReference type="Gene3D" id="2.180.10.10">
    <property type="entry name" value="RHS repeat-associated core"/>
    <property type="match status" value="1"/>
</dbReference>
<evidence type="ECO:0000256" key="2">
    <source>
        <dbReference type="SAM" id="SignalP"/>
    </source>
</evidence>
<protein>
    <submittedName>
        <fullName evidence="3">Intein/RHS repeat-associated protein</fullName>
    </submittedName>
</protein>
<dbReference type="Gene3D" id="2.170.16.10">
    <property type="entry name" value="Hedgehog/Intein (Hint) domain"/>
    <property type="match status" value="1"/>
</dbReference>
<keyword evidence="4" id="KW-1185">Reference proteome</keyword>
<proteinExistence type="predicted"/>
<dbReference type="EMBL" id="CAJSLV010000102">
    <property type="protein sequence ID" value="CAG6398288.1"/>
    <property type="molecule type" value="Genomic_DNA"/>
</dbReference>
<evidence type="ECO:0000256" key="1">
    <source>
        <dbReference type="SAM" id="MobiDB-lite"/>
    </source>
</evidence>
<feature type="signal peptide" evidence="2">
    <location>
        <begin position="1"/>
        <end position="30"/>
    </location>
</feature>
<sequence length="2340" mass="250624">MRITPALWRRTPRRIATVMSAALIATTLQALPGALTQASADSSGLSKVSLEKPVKGVNAKVKPRPADRTVSRPRAPKKTWPAAGTASVQLPVPVDSPAKAAPGATRATGSAVRAGSLPVSLAAVASATDGASRAAASSPSAPKQATVRVLDHAAAAKAGIDGVLFTVAGSSGQGTTKAQVAVDYSAFADAAGGGYGERLHLVQLPACVLTTPEKAQCRTATPLAGANDAEKQTVTADAVAVPAVTPLSAAPLTVSPLSATSNVTVLAATTSAAGPSGDYKATPLSAASTWSTGLNSGSFSWNYSMPVPSVPGGLSPSVGLSYSSGSIDGRTANANNQGSWAGDGFDMDPGFVERSYKSCGDDGIKTNGVEPGDLCWAYDNATISFGGHSGQLIPFAKDEWRISGDDGTKVLRLRDTARGNGDDDGEYFEAITTNGTRYYFGYNRLLNWASGRAETKSVETVPVFGDDAGEPCHADAFADSWCQQGWRWNLDLVIDTNGDDVTYWYNPESNSYGRNLKSTDDTPYVRAATLDHIEYGQQQGDIYSATVKPMARVDFATAERCLETTAALCDPASIDTNRQYWYDTPWDMNCKAGTTCDAGRYSPAFFTRTRLTKVTTSTLQSDGTYKPIDSWDLHHKWGTADADYQLLLDKITHTGLAGTTPITLPPTTLDYAERIGRLDKTGDGRSPFYKQRLSMIADEIGGQIDVNYSQPACDWSSLPTPQTNTTHCFPQMYQASDDVPVTTEWFNKYVVDSVIATDRTGGAPDMVTHYTYLDGGAWAFDDDEGITKEKLKTWSQWRGHGHVRVQTGGVSAMSTQTDHYFLRGMDGDRSDPADTTKTRDVTVQDIVLGSLIDDQAWAGFEYRTDSYDAPGGKVLSRRASWPWRKQTAKRVRDWGTTTANLTGTTTAHSYTSLDNGAGTQWTEVRSNTTFDDYGRPTLVEKLGDMGESSDDTCTRTTYADNTADWILTGAIHTETVAGNCAANPNRDTQPDGTSAVISDTRIRYDGHAYGVAPTRGLATLTETMKSRNGIIATYLDNAATYDLYGRQLTATALASTSVFNPTDESKAPVTTAATSPRTTTTAYSPTTGRPTTTVVTTPPGTAGVASSAQTTTTAIDLLRGLPYITLDTNSKRTDIQYDALGRVLKVWQPDNLKGSNTTPSTEYVYTNSDSVIASITTKTINNNKSQDSAYTLYDGFGRIRQTQEPGQDSGRVLTDTFYDERGQAALTYAPYYSTGAPSGTLLKVEDTTGVETQTATTFDGLGRPVKSSLLKGNGVGTPLWSTTTSYGGTSTTVTPPKGGTPTTTITDATGRTTELRQYKAATPTGAYDSTTYGYDPAGHQNKLTDPSGNVWTWTYDQLGRQVKAVDPDSGTTTKEYNDRGELVSTTDMRGKTVVHVYDNLSRETETHDGTATGPLLTSQTWDPTGNKGQIASTTRYANIGGTTYQYKTANNAYDALYRLTKSTLTVPSVPGQEGLAGSYVSGSSYNLDGTVQATGYPAAGSLTAEGVAYTYDSLHRVTAIGSSPLTYLTGQTYSITDKPIRSTLSTGGKTVQVYNSYEWGTQRLAGSLTEQQDITGAARSTTYTYDDAGNVTSLRDTSRTGTDQQCFQYDHLGRLTEAFTPATTTCPTTPNGTALGGPAPYWSSYTYNTDGTRNTETDHNPAGDTAADTTSGYDYPAAGHGPHTLAGVTATTGTTTPVQQTYDYDADGNTTARHLVTAPNQTDDQTLVWGTENRLDHVTDTITTTSGTGNTTTGKTTDYVYDTSGNRLTEHTLDTANPSTENTTLFLGNTEVNFVKGAAKATATRYYPLGSAVAVRTNDNKVTFQITDAHGTADANIDATTGALTQHYETPFGQDRGPTPTTWAGTRGFLGGTKDTATRLTHLGARDYDPTTARFTSIDPLLNTADPQSLTGYTYSNNNPLTLSDPSGLIPLGPTDGGTTEDYQWSKQQDYHDKKQQGPDRYHGGSGYFNDGHGFVWRDVAWISNLSVDGRAIRYVPAYSNGPAATEQDVVDRDRSQERPSGIGGFFYSALGLQDMADCAGGSLEGCTLTGLNLLPGGDEVRAGYDALRKGISKEKGPKIGCTNSFDPQTPVLLEKGNTKPIGAIKPGDHVETGDPTTGKHVGSRTVTATHVNRDADLVDLLFKDSKGRTSTLHTTSHHPFWDETTHEWVQAGVFLPGHDLITAADQTVTVSAIHHLPSPSKNMYNLTVDELHTYYVLAGTTPVLVHNDDASLCKLLGINQVELNKLVGDAYRDHIADSMRQRGLNVVTEEQAPDLLNFDTPYGERQYDIGLLDSNGNVTHYIETKSGDVGKNKLQSKKDAWLEQNRGINITYVYDGYGQ</sequence>